<evidence type="ECO:0000313" key="2">
    <source>
        <dbReference type="EMBL" id="MCC2223020.1"/>
    </source>
</evidence>
<accession>A0AAE3E6X4</accession>
<comment type="caution">
    <text evidence="2">The sequence shown here is derived from an EMBL/GenBank/DDBJ whole genome shotgun (WGS) entry which is preliminary data.</text>
</comment>
<feature type="transmembrane region" description="Helical" evidence="1">
    <location>
        <begin position="187"/>
        <end position="212"/>
    </location>
</feature>
<feature type="transmembrane region" description="Helical" evidence="1">
    <location>
        <begin position="55"/>
        <end position="75"/>
    </location>
</feature>
<dbReference type="RefSeq" id="WP_066560743.1">
    <property type="nucleotide sequence ID" value="NZ_JAJEQN010000063.1"/>
</dbReference>
<feature type="transmembrane region" description="Helical" evidence="1">
    <location>
        <begin position="96"/>
        <end position="121"/>
    </location>
</feature>
<dbReference type="AlphaFoldDB" id="A0AAE3E6X4"/>
<reference evidence="2 3" key="1">
    <citation type="submission" date="2021-10" db="EMBL/GenBank/DDBJ databases">
        <title>Anaerobic single-cell dispensing facilitates the cultivation of human gut bacteria.</title>
        <authorList>
            <person name="Afrizal A."/>
        </authorList>
    </citation>
    <scope>NUCLEOTIDE SEQUENCE [LARGE SCALE GENOMIC DNA]</scope>
    <source>
        <strain evidence="2 3">CLA-AA-H224</strain>
    </source>
</reference>
<evidence type="ECO:0000256" key="1">
    <source>
        <dbReference type="SAM" id="Phobius"/>
    </source>
</evidence>
<sequence length="261" mass="30187">MIRREARRIVTSPLAWFCVVIYAAVLLMGIAETLKVKEAISDHGWLDLLCVSEEYGITTLVKNLVFPMSVASVYFDEKKGKCDWVKMMRTSRLRYCVTKAIAVFVGSIFLYMMSVFLFIAVGSMMHPEILKTANNSYFLVGEMWQKWIQDGTYWGVFFLYVVLNSLQVAAWSSMLGLCVAAFSENRYVVAAVPFFINRIFLYLGDMIDWLSIVSPYSYQPIQFWYTGTQVDLFWLAFKNLAVMFLFTCIFIEEMKWRASHG</sequence>
<dbReference type="Proteomes" id="UP001198200">
    <property type="component" value="Unassembled WGS sequence"/>
</dbReference>
<feature type="transmembrane region" description="Helical" evidence="1">
    <location>
        <begin position="12"/>
        <end position="31"/>
    </location>
</feature>
<keyword evidence="1" id="KW-0812">Transmembrane</keyword>
<organism evidence="2 3">
    <name type="scientific">Anthropogastromicrobium aceti</name>
    <dbReference type="NCBI Taxonomy" id="2981768"/>
    <lineage>
        <taxon>Bacteria</taxon>
        <taxon>Bacillati</taxon>
        <taxon>Bacillota</taxon>
        <taxon>Clostridia</taxon>
        <taxon>Lachnospirales</taxon>
        <taxon>Lachnospiraceae</taxon>
        <taxon>Anthropogastromicrobium</taxon>
    </lineage>
</organism>
<dbReference type="EMBL" id="JAJEQN010000063">
    <property type="protein sequence ID" value="MCC2223020.1"/>
    <property type="molecule type" value="Genomic_DNA"/>
</dbReference>
<name>A0AAE3E6X4_9FIRM</name>
<evidence type="ECO:0000313" key="3">
    <source>
        <dbReference type="Proteomes" id="UP001198200"/>
    </source>
</evidence>
<keyword evidence="3" id="KW-1185">Reference proteome</keyword>
<keyword evidence="1" id="KW-0472">Membrane</keyword>
<feature type="transmembrane region" description="Helical" evidence="1">
    <location>
        <begin position="232"/>
        <end position="251"/>
    </location>
</feature>
<feature type="transmembrane region" description="Helical" evidence="1">
    <location>
        <begin position="153"/>
        <end position="180"/>
    </location>
</feature>
<evidence type="ECO:0008006" key="4">
    <source>
        <dbReference type="Google" id="ProtNLM"/>
    </source>
</evidence>
<proteinExistence type="predicted"/>
<keyword evidence="1" id="KW-1133">Transmembrane helix</keyword>
<protein>
    <recommendedName>
        <fullName evidence="4">ABC-2 family transporter protein</fullName>
    </recommendedName>
</protein>
<gene>
    <name evidence="2" type="ORF">LKD48_15565</name>
</gene>